<feature type="transmembrane region" description="Helical" evidence="1">
    <location>
        <begin position="270"/>
        <end position="288"/>
    </location>
</feature>
<keyword evidence="1" id="KW-1133">Transmembrane helix</keyword>
<feature type="transmembrane region" description="Helical" evidence="1">
    <location>
        <begin position="110"/>
        <end position="130"/>
    </location>
</feature>
<protein>
    <submittedName>
        <fullName evidence="2">Uncharacterized protein</fullName>
    </submittedName>
</protein>
<organism evidence="2 3">
    <name type="scientific">Caldimicrobium thiodismutans</name>
    <dbReference type="NCBI Taxonomy" id="1653476"/>
    <lineage>
        <taxon>Bacteria</taxon>
        <taxon>Pseudomonadati</taxon>
        <taxon>Thermodesulfobacteriota</taxon>
        <taxon>Thermodesulfobacteria</taxon>
        <taxon>Thermodesulfobacteriales</taxon>
        <taxon>Thermodesulfobacteriaceae</taxon>
        <taxon>Caldimicrobium</taxon>
    </lineage>
</organism>
<sequence>MKICQGAELKFENLQRLRLINFKPNECKDIWDINTFAEKEQEYIEEYVKRKLKDTKLNKEDEKELLRKELKITFYIEPKKINHRRLKFLEKNHFKEIFTQFKLEKILKNWLFFGLLVPIYIIVIIGLNFFENILDGFEVGFAKILIDGVIYAFLSLVACWIIGFSLANYFYINFVNEYHNEMQKKDSTIENFYEKYAKDKFFKKFHLIFKEKKDSEIDVKNKILFGESIHKVYCIFGLLILIFVYLSIGILDFSDLYKLVKLSSGIFETASYFGFSALLISLVFNGFFRDYLRNFILFEYEQALLEYASCTKHNHLIDEYIEYASNEEHNHQIDECINKFYAEKIQPKEGEI</sequence>
<reference evidence="3" key="2">
    <citation type="journal article" date="2016" name="Int. J. Syst. Evol. Microbiol.">
        <title>Caldimicrobium thiodismutans sp. nov., a sulfur-disproportionating bacterium isolated from a hot spring.</title>
        <authorList>
            <person name="Kojima H."/>
            <person name="Umezawa K."/>
            <person name="Fukui M."/>
        </authorList>
    </citation>
    <scope>NUCLEOTIDE SEQUENCE [LARGE SCALE GENOMIC DNA]</scope>
    <source>
        <strain evidence="3">TF1</strain>
    </source>
</reference>
<keyword evidence="3" id="KW-1185">Reference proteome</keyword>
<evidence type="ECO:0000256" key="1">
    <source>
        <dbReference type="SAM" id="Phobius"/>
    </source>
</evidence>
<proteinExistence type="predicted"/>
<evidence type="ECO:0000313" key="3">
    <source>
        <dbReference type="Proteomes" id="UP000068196"/>
    </source>
</evidence>
<dbReference type="STRING" id="1653476.THC_0706"/>
<feature type="transmembrane region" description="Helical" evidence="1">
    <location>
        <begin position="150"/>
        <end position="172"/>
    </location>
</feature>
<feature type="transmembrane region" description="Helical" evidence="1">
    <location>
        <begin position="232"/>
        <end position="250"/>
    </location>
</feature>
<gene>
    <name evidence="2" type="ORF">THC_0706</name>
</gene>
<dbReference type="AlphaFoldDB" id="A0A0U4W206"/>
<accession>A0A0U4W206</accession>
<keyword evidence="1" id="KW-0472">Membrane</keyword>
<dbReference type="RefSeq" id="WP_068513408.1">
    <property type="nucleotide sequence ID" value="NZ_AP014945.1"/>
</dbReference>
<evidence type="ECO:0000313" key="2">
    <source>
        <dbReference type="EMBL" id="BAU23098.1"/>
    </source>
</evidence>
<name>A0A0U4W206_9BACT</name>
<dbReference type="Proteomes" id="UP000068196">
    <property type="component" value="Chromosome"/>
</dbReference>
<reference evidence="2 3" key="1">
    <citation type="journal article" date="2016" name="Int. J. Syst. Evol. Microbiol.">
        <title>Caldimicrobium thiodismutans sp. nov., a sulfur-disproportionating bacterium isolated from a hot spring, and emended description of the genus Caldimicrobium.</title>
        <authorList>
            <person name="Kojima H."/>
            <person name="Umezawa K."/>
            <person name="Fukui M."/>
        </authorList>
    </citation>
    <scope>NUCLEOTIDE SEQUENCE [LARGE SCALE GENOMIC DNA]</scope>
    <source>
        <strain evidence="2 3">TF1</strain>
    </source>
</reference>
<keyword evidence="1" id="KW-0812">Transmembrane</keyword>
<dbReference type="EMBL" id="AP014945">
    <property type="protein sequence ID" value="BAU23098.1"/>
    <property type="molecule type" value="Genomic_DNA"/>
</dbReference>
<dbReference type="KEGG" id="cthi:THC_0706"/>